<keyword evidence="4" id="KW-0804">Transcription</keyword>
<dbReference type="Pfam" id="PF00172">
    <property type="entry name" value="Zn_clus"/>
    <property type="match status" value="1"/>
</dbReference>
<reference evidence="11" key="1">
    <citation type="submission" date="2015-05" db="EMBL/GenBank/DDBJ databases">
        <authorList>
            <person name="Fogelqvist Johan"/>
        </authorList>
    </citation>
    <scope>NUCLEOTIDE SEQUENCE [LARGE SCALE GENOMIC DNA]</scope>
</reference>
<keyword evidence="5" id="KW-0539">Nucleus</keyword>
<feature type="compositionally biased region" description="Polar residues" evidence="7">
    <location>
        <begin position="156"/>
        <end position="177"/>
    </location>
</feature>
<evidence type="ECO:0000259" key="8">
    <source>
        <dbReference type="PROSITE" id="PS50048"/>
    </source>
</evidence>
<feature type="region of interest" description="Disordered" evidence="7">
    <location>
        <begin position="151"/>
        <end position="183"/>
    </location>
</feature>
<dbReference type="SUPFAM" id="SSF57701">
    <property type="entry name" value="Zn2/Cys6 DNA-binding domain"/>
    <property type="match status" value="1"/>
</dbReference>
<keyword evidence="3" id="KW-0805">Transcription regulation</keyword>
<accession>A0A0G4LQM6</accession>
<dbReference type="GO" id="GO:0006351">
    <property type="term" value="P:DNA-templated transcription"/>
    <property type="evidence" value="ECO:0007669"/>
    <property type="project" value="InterPro"/>
</dbReference>
<proteinExistence type="predicted"/>
<dbReference type="SMART" id="SM00066">
    <property type="entry name" value="GAL4"/>
    <property type="match status" value="1"/>
</dbReference>
<dbReference type="CDD" id="cd12148">
    <property type="entry name" value="fungal_TF_MHR"/>
    <property type="match status" value="1"/>
</dbReference>
<dbReference type="InterPro" id="IPR013087">
    <property type="entry name" value="Znf_C2H2_type"/>
</dbReference>
<dbReference type="PROSITE" id="PS00028">
    <property type="entry name" value="ZINC_FINGER_C2H2_1"/>
    <property type="match status" value="1"/>
</dbReference>
<keyword evidence="1" id="KW-0479">Metal-binding</keyword>
<gene>
    <name evidence="10" type="ORF">BN1723_013265</name>
</gene>
<evidence type="ECO:0000256" key="1">
    <source>
        <dbReference type="ARBA" id="ARBA00022723"/>
    </source>
</evidence>
<dbReference type="EMBL" id="CVQI01016002">
    <property type="protein sequence ID" value="CRK24322.1"/>
    <property type="molecule type" value="Genomic_DNA"/>
</dbReference>
<evidence type="ECO:0000256" key="3">
    <source>
        <dbReference type="ARBA" id="ARBA00023015"/>
    </source>
</evidence>
<evidence type="ECO:0000256" key="5">
    <source>
        <dbReference type="ARBA" id="ARBA00023242"/>
    </source>
</evidence>
<dbReference type="PANTHER" id="PTHR47660:SF2">
    <property type="entry name" value="TRANSCRIPTION FACTOR WITH C2H2 AND ZN(2)-CYS(6) DNA BINDING DOMAIN (EUROFUNG)"/>
    <property type="match status" value="1"/>
</dbReference>
<evidence type="ECO:0000259" key="9">
    <source>
        <dbReference type="PROSITE" id="PS50157"/>
    </source>
</evidence>
<dbReference type="GO" id="GO:0003677">
    <property type="term" value="F:DNA binding"/>
    <property type="evidence" value="ECO:0007669"/>
    <property type="project" value="InterPro"/>
</dbReference>
<evidence type="ECO:0000313" key="10">
    <source>
        <dbReference type="EMBL" id="CRK24322.1"/>
    </source>
</evidence>
<dbReference type="GO" id="GO:0008270">
    <property type="term" value="F:zinc ion binding"/>
    <property type="evidence" value="ECO:0007669"/>
    <property type="project" value="UniProtKB-KW"/>
</dbReference>
<dbReference type="InterPro" id="IPR007219">
    <property type="entry name" value="XnlR_reg_dom"/>
</dbReference>
<sequence>MSEQTEQEASNADDAGLTGATRSWVCEHCNQTFRRAEHLQRHERRHLGYLPFHCPLCARQFSRRYCKRDVGKNSEKAGVLTIDRDTLKRHLGTHQLSPEQTAALAKATDAGPSKACTNCAKSKQKCDRDMPCGRCRKRKLQCSVATNQPDDGLDIISSSQTSSHRGESSQDTPQMNPDSVRRQDPFAAVGGCAMYDHGSSGAFAPPVLVSSTSFGNLLDDQDTLSHETPDALLDYRLAPALAGPLVPTHHVAPTLNTTGSWFYPIPTWEYGMDIDIEDFRAATESRYAKTPDTYDGKGGLACQDATSTANTSVISLRPREHLPQYVSSMVDDNDTLAAETHFHVPQISKVVHESIRTSFLIHRDRLTLALGSDLAFPEANVLSTFVQLFFEHTHQQIPVLHLATYNPNYESWILVLAVGAVGSQYSQVSNQANLATSLRELLSEAILDRVGCNPRVIGDLAFGQAVLLSQLLLQCSGSLASSLRSQYQKGILTAICRSVVSKNGSLFRTGKAVSRPWRRAEDWPKWIEQESWTRLAFFSLFLEHIQAVIWDINPPIEVADIHRQLPDSDRLWACTSAIEWEKQRMMYPPQITMPTFADLFTSEETFQSYCKDIEEPARIIVMSTVCSEEKKLQRDAQGWLHQRILKQHGISPGKGRSCSSALFPLAREFEMVSRNLPDLAPSTEILYKTYHTISILRRVSQTELYLYFGWMTTPEVTRQAKENLAYWIQNDRQSTKDCLLHAASLFRLIRDQKVTAFNDPFCLLIATIFMRVLVDLDDAAMSQVNDQYPILRVDREIGDDVRTSWLKGATQFRLYVAGIGLLDGSRSAPRIVKEAIRILNRDTGWKDLCSNVASTLGHLLCGSVPRTPDMTP</sequence>
<dbReference type="CDD" id="cd00067">
    <property type="entry name" value="GAL4"/>
    <property type="match status" value="1"/>
</dbReference>
<dbReference type="Proteomes" id="UP000045706">
    <property type="component" value="Unassembled WGS sequence"/>
</dbReference>
<organism evidence="10 11">
    <name type="scientific">Verticillium longisporum</name>
    <name type="common">Verticillium dahliae var. longisporum</name>
    <dbReference type="NCBI Taxonomy" id="100787"/>
    <lineage>
        <taxon>Eukaryota</taxon>
        <taxon>Fungi</taxon>
        <taxon>Dikarya</taxon>
        <taxon>Ascomycota</taxon>
        <taxon>Pezizomycotina</taxon>
        <taxon>Sordariomycetes</taxon>
        <taxon>Hypocreomycetidae</taxon>
        <taxon>Glomerellales</taxon>
        <taxon>Plectosphaerellaceae</taxon>
        <taxon>Verticillium</taxon>
    </lineage>
</organism>
<dbReference type="PANTHER" id="PTHR47660">
    <property type="entry name" value="TRANSCRIPTION FACTOR WITH C2H2 AND ZN(2)-CYS(6) DNA BINDING DOMAIN (EUROFUNG)-RELATED-RELATED"/>
    <property type="match status" value="1"/>
</dbReference>
<dbReference type="Pfam" id="PF04082">
    <property type="entry name" value="Fungal_trans"/>
    <property type="match status" value="1"/>
</dbReference>
<dbReference type="PROSITE" id="PS50157">
    <property type="entry name" value="ZINC_FINGER_C2H2_2"/>
    <property type="match status" value="1"/>
</dbReference>
<dbReference type="InterPro" id="IPR036864">
    <property type="entry name" value="Zn2-C6_fun-type_DNA-bd_sf"/>
</dbReference>
<name>A0A0G4LQM6_VERLO</name>
<keyword evidence="6" id="KW-0863">Zinc-finger</keyword>
<evidence type="ECO:0000256" key="7">
    <source>
        <dbReference type="SAM" id="MobiDB-lite"/>
    </source>
</evidence>
<evidence type="ECO:0000313" key="11">
    <source>
        <dbReference type="Proteomes" id="UP000045706"/>
    </source>
</evidence>
<dbReference type="Gene3D" id="4.10.240.10">
    <property type="entry name" value="Zn(2)-C6 fungal-type DNA-binding domain"/>
    <property type="match status" value="1"/>
</dbReference>
<feature type="domain" description="Zn(2)-C6 fungal-type" evidence="8">
    <location>
        <begin position="115"/>
        <end position="144"/>
    </location>
</feature>
<dbReference type="InterPro" id="IPR001138">
    <property type="entry name" value="Zn2Cys6_DnaBD"/>
</dbReference>
<dbReference type="SUPFAM" id="SSF57667">
    <property type="entry name" value="beta-beta-alpha zinc fingers"/>
    <property type="match status" value="1"/>
</dbReference>
<protein>
    <recommendedName>
        <fullName evidence="12">C2H2-type domain-containing protein</fullName>
    </recommendedName>
</protein>
<dbReference type="GO" id="GO:0000981">
    <property type="term" value="F:DNA-binding transcription factor activity, RNA polymerase II-specific"/>
    <property type="evidence" value="ECO:0007669"/>
    <property type="project" value="InterPro"/>
</dbReference>
<evidence type="ECO:0008006" key="12">
    <source>
        <dbReference type="Google" id="ProtNLM"/>
    </source>
</evidence>
<keyword evidence="2" id="KW-0862">Zinc</keyword>
<evidence type="ECO:0000256" key="4">
    <source>
        <dbReference type="ARBA" id="ARBA00023163"/>
    </source>
</evidence>
<dbReference type="Gene3D" id="3.30.160.60">
    <property type="entry name" value="Classic Zinc Finger"/>
    <property type="match status" value="1"/>
</dbReference>
<evidence type="ECO:0000256" key="2">
    <source>
        <dbReference type="ARBA" id="ARBA00022833"/>
    </source>
</evidence>
<evidence type="ECO:0000256" key="6">
    <source>
        <dbReference type="PROSITE-ProRule" id="PRU00042"/>
    </source>
</evidence>
<dbReference type="AlphaFoldDB" id="A0A0G4LQM6"/>
<dbReference type="PROSITE" id="PS50048">
    <property type="entry name" value="ZN2_CY6_FUNGAL_2"/>
    <property type="match status" value="1"/>
</dbReference>
<dbReference type="SMART" id="SM00355">
    <property type="entry name" value="ZnF_C2H2"/>
    <property type="match status" value="1"/>
</dbReference>
<dbReference type="InterPro" id="IPR036236">
    <property type="entry name" value="Znf_C2H2_sf"/>
</dbReference>
<feature type="domain" description="C2H2-type" evidence="9">
    <location>
        <begin position="24"/>
        <end position="51"/>
    </location>
</feature>
<dbReference type="PROSITE" id="PS00463">
    <property type="entry name" value="ZN2_CY6_FUNGAL_1"/>
    <property type="match status" value="1"/>
</dbReference>